<dbReference type="EMBL" id="LKTP01000034">
    <property type="protein sequence ID" value="KRG27922.1"/>
    <property type="molecule type" value="Genomic_DNA"/>
</dbReference>
<evidence type="ECO:0000256" key="1">
    <source>
        <dbReference type="ARBA" id="ARBA00022729"/>
    </source>
</evidence>
<keyword evidence="1 2" id="KW-0732">Signal</keyword>
<reference evidence="4" key="1">
    <citation type="submission" date="2015-10" db="EMBL/GenBank/DDBJ databases">
        <title>Draft genome sequence of Salegentibacter mishustinae KCTC 12263.</title>
        <authorList>
            <person name="Lin W."/>
            <person name="Zheng Q."/>
        </authorList>
    </citation>
    <scope>NUCLEOTIDE SEQUENCE [LARGE SCALE GENOMIC DNA]</scope>
    <source>
        <strain evidence="4">KCTC 12263</strain>
    </source>
</reference>
<protein>
    <submittedName>
        <fullName evidence="4">Secretion protein</fullName>
    </submittedName>
</protein>
<dbReference type="OrthoDB" id="862563at2"/>
<dbReference type="NCBIfam" id="TIGR04183">
    <property type="entry name" value="Por_Secre_tail"/>
    <property type="match status" value="1"/>
</dbReference>
<feature type="domain" description="Secretion system C-terminal sorting" evidence="3">
    <location>
        <begin position="44"/>
        <end position="113"/>
    </location>
</feature>
<sequence>MKQYYFYSFIIAVFLTFSAPNAVYAQETTSSGNKTEIPIEGLSIYPNPVTNGKVYISTSNNKEKDIQIYNVLGKPVQRTKLRGRELDVSNLSAGIYILKIKEEKATATRKLVVR</sequence>
<evidence type="ECO:0000259" key="3">
    <source>
        <dbReference type="Pfam" id="PF18962"/>
    </source>
</evidence>
<gene>
    <name evidence="4" type="ORF">APR42_09245</name>
</gene>
<proteinExistence type="predicted"/>
<name>A0A0Q9ZCS2_9FLAO</name>
<feature type="signal peptide" evidence="2">
    <location>
        <begin position="1"/>
        <end position="25"/>
    </location>
</feature>
<keyword evidence="5" id="KW-1185">Reference proteome</keyword>
<evidence type="ECO:0000313" key="5">
    <source>
        <dbReference type="Proteomes" id="UP000051643"/>
    </source>
</evidence>
<dbReference type="Proteomes" id="UP000051643">
    <property type="component" value="Unassembled WGS sequence"/>
</dbReference>
<dbReference type="InterPro" id="IPR026444">
    <property type="entry name" value="Secre_tail"/>
</dbReference>
<dbReference type="AlphaFoldDB" id="A0A0Q9ZCS2"/>
<organism evidence="4 5">
    <name type="scientific">Salegentibacter mishustinae</name>
    <dbReference type="NCBI Taxonomy" id="270918"/>
    <lineage>
        <taxon>Bacteria</taxon>
        <taxon>Pseudomonadati</taxon>
        <taxon>Bacteroidota</taxon>
        <taxon>Flavobacteriia</taxon>
        <taxon>Flavobacteriales</taxon>
        <taxon>Flavobacteriaceae</taxon>
        <taxon>Salegentibacter</taxon>
    </lineage>
</organism>
<comment type="caution">
    <text evidence="4">The sequence shown here is derived from an EMBL/GenBank/DDBJ whole genome shotgun (WGS) entry which is preliminary data.</text>
</comment>
<feature type="chain" id="PRO_5006389360" evidence="2">
    <location>
        <begin position="26"/>
        <end position="114"/>
    </location>
</feature>
<accession>A0A0Q9ZCS2</accession>
<dbReference type="STRING" id="270918.APR42_09245"/>
<dbReference type="Pfam" id="PF18962">
    <property type="entry name" value="Por_Secre_tail"/>
    <property type="match status" value="1"/>
</dbReference>
<evidence type="ECO:0000313" key="4">
    <source>
        <dbReference type="EMBL" id="KRG27922.1"/>
    </source>
</evidence>
<dbReference type="RefSeq" id="WP_057482595.1">
    <property type="nucleotide sequence ID" value="NZ_BMWR01000004.1"/>
</dbReference>
<evidence type="ECO:0000256" key="2">
    <source>
        <dbReference type="SAM" id="SignalP"/>
    </source>
</evidence>